<comment type="catalytic activity">
    <reaction evidence="14 15">
        <text>2 cob(II)alamin + reduced [electron-transfer flavoprotein] + 2 ATP = 2 adenosylcob(III)alamin + 2 triphosphate + oxidized [electron-transfer flavoprotein] + 3 H(+)</text>
        <dbReference type="Rhea" id="RHEA:28671"/>
        <dbReference type="Rhea" id="RHEA-COMP:10685"/>
        <dbReference type="Rhea" id="RHEA-COMP:10686"/>
        <dbReference type="ChEBI" id="CHEBI:15378"/>
        <dbReference type="ChEBI" id="CHEBI:16304"/>
        <dbReference type="ChEBI" id="CHEBI:18036"/>
        <dbReference type="ChEBI" id="CHEBI:18408"/>
        <dbReference type="ChEBI" id="CHEBI:30616"/>
        <dbReference type="ChEBI" id="CHEBI:57692"/>
        <dbReference type="ChEBI" id="CHEBI:58307"/>
        <dbReference type="EC" id="2.5.1.17"/>
    </reaction>
</comment>
<dbReference type="NCBIfam" id="TIGR00636">
    <property type="entry name" value="PduO_Nterm"/>
    <property type="match status" value="1"/>
</dbReference>
<dbReference type="EMBL" id="NGJY01000001">
    <property type="protein sequence ID" value="RSU04805.1"/>
    <property type="molecule type" value="Genomic_DNA"/>
</dbReference>
<evidence type="ECO:0000256" key="4">
    <source>
        <dbReference type="ARBA" id="ARBA00012454"/>
    </source>
</evidence>
<evidence type="ECO:0000256" key="8">
    <source>
        <dbReference type="ARBA" id="ARBA00022741"/>
    </source>
</evidence>
<dbReference type="SUPFAM" id="SSF89028">
    <property type="entry name" value="Cobalamin adenosyltransferase-like"/>
    <property type="match status" value="1"/>
</dbReference>
<comment type="subunit">
    <text evidence="3">Homotrimer.</text>
</comment>
<evidence type="ECO:0000256" key="9">
    <source>
        <dbReference type="ARBA" id="ARBA00022840"/>
    </source>
</evidence>
<dbReference type="FunFam" id="1.20.1200.10:FF:000001">
    <property type="entry name" value="Cob(I)yrinic acid a,c-diamide adenosyltransferase"/>
    <property type="match status" value="1"/>
</dbReference>
<dbReference type="RefSeq" id="WP_126830432.1">
    <property type="nucleotide sequence ID" value="NZ_CBCRYB010000002.1"/>
</dbReference>
<comment type="caution">
    <text evidence="17">The sequence shown here is derived from an EMBL/GenBank/DDBJ whole genome shotgun (WGS) entry which is preliminary data.</text>
</comment>
<evidence type="ECO:0000256" key="13">
    <source>
        <dbReference type="ARBA" id="ARBA00048555"/>
    </source>
</evidence>
<evidence type="ECO:0000313" key="17">
    <source>
        <dbReference type="EMBL" id="RSU04805.1"/>
    </source>
</evidence>
<evidence type="ECO:0000256" key="14">
    <source>
        <dbReference type="ARBA" id="ARBA00048692"/>
    </source>
</evidence>
<keyword evidence="7 15" id="KW-0808">Transferase</keyword>
<evidence type="ECO:0000256" key="15">
    <source>
        <dbReference type="RuleBase" id="RU366026"/>
    </source>
</evidence>
<gene>
    <name evidence="17" type="ORF">CBF31_01955</name>
</gene>
<dbReference type="Pfam" id="PF01923">
    <property type="entry name" value="Cob_adeno_trans"/>
    <property type="match status" value="1"/>
</dbReference>
<evidence type="ECO:0000256" key="3">
    <source>
        <dbReference type="ARBA" id="ARBA00011233"/>
    </source>
</evidence>
<evidence type="ECO:0000256" key="11">
    <source>
        <dbReference type="ARBA" id="ARBA00033334"/>
    </source>
</evidence>
<keyword evidence="18" id="KW-1185">Reference proteome</keyword>
<comment type="similarity">
    <text evidence="2 15">Belongs to the Cob(I)alamin adenosyltransferase family.</text>
</comment>
<proteinExistence type="inferred from homology"/>
<evidence type="ECO:0000256" key="6">
    <source>
        <dbReference type="ARBA" id="ARBA00022573"/>
    </source>
</evidence>
<keyword evidence="8 15" id="KW-0547">Nucleotide-binding</keyword>
<evidence type="ECO:0000256" key="2">
    <source>
        <dbReference type="ARBA" id="ARBA00007487"/>
    </source>
</evidence>
<feature type="domain" description="Cobalamin adenosyltransferase-like" evidence="16">
    <location>
        <begin position="3"/>
        <end position="164"/>
    </location>
</feature>
<protein>
    <recommendedName>
        <fullName evidence="5 15">Corrinoid adenosyltransferase</fullName>
        <ecNumber evidence="4 15">2.5.1.17</ecNumber>
    </recommendedName>
    <alternativeName>
        <fullName evidence="10 15">Cob(II)alamin adenosyltransferase</fullName>
    </alternativeName>
    <alternativeName>
        <fullName evidence="12 15">Cob(II)yrinic acid a,c-diamide adenosyltransferase</fullName>
    </alternativeName>
    <alternativeName>
        <fullName evidence="11 15">Cobinamide/cobalamin adenosyltransferase</fullName>
    </alternativeName>
</protein>
<dbReference type="Proteomes" id="UP000287101">
    <property type="component" value="Unassembled WGS sequence"/>
</dbReference>
<evidence type="ECO:0000256" key="5">
    <source>
        <dbReference type="ARBA" id="ARBA00020963"/>
    </source>
</evidence>
<comment type="catalytic activity">
    <reaction evidence="13 15">
        <text>2 cob(II)yrinate a,c diamide + reduced [electron-transfer flavoprotein] + 2 ATP = 2 adenosylcob(III)yrinate a,c-diamide + 2 triphosphate + oxidized [electron-transfer flavoprotein] + 3 H(+)</text>
        <dbReference type="Rhea" id="RHEA:11528"/>
        <dbReference type="Rhea" id="RHEA-COMP:10685"/>
        <dbReference type="Rhea" id="RHEA-COMP:10686"/>
        <dbReference type="ChEBI" id="CHEBI:15378"/>
        <dbReference type="ChEBI" id="CHEBI:18036"/>
        <dbReference type="ChEBI" id="CHEBI:30616"/>
        <dbReference type="ChEBI" id="CHEBI:57692"/>
        <dbReference type="ChEBI" id="CHEBI:58307"/>
        <dbReference type="ChEBI" id="CHEBI:58503"/>
        <dbReference type="ChEBI" id="CHEBI:58537"/>
        <dbReference type="EC" id="2.5.1.17"/>
    </reaction>
</comment>
<evidence type="ECO:0000256" key="7">
    <source>
        <dbReference type="ARBA" id="ARBA00022679"/>
    </source>
</evidence>
<dbReference type="GO" id="GO:0005524">
    <property type="term" value="F:ATP binding"/>
    <property type="evidence" value="ECO:0007669"/>
    <property type="project" value="UniProtKB-UniRule"/>
</dbReference>
<dbReference type="AlphaFoldDB" id="A0A430AC58"/>
<reference evidence="17 18" key="1">
    <citation type="submission" date="2017-05" db="EMBL/GenBank/DDBJ databases">
        <title>Vagococcus spp. assemblies.</title>
        <authorList>
            <person name="Gulvik C.A."/>
        </authorList>
    </citation>
    <scope>NUCLEOTIDE SEQUENCE [LARGE SCALE GENOMIC DNA]</scope>
    <source>
        <strain evidence="17 18">CCUG 41755</strain>
    </source>
</reference>
<dbReference type="Gene3D" id="1.20.1200.10">
    <property type="entry name" value="Cobalamin adenosyltransferase-like"/>
    <property type="match status" value="1"/>
</dbReference>
<dbReference type="InterPro" id="IPR029499">
    <property type="entry name" value="PduO-typ"/>
</dbReference>
<evidence type="ECO:0000256" key="10">
    <source>
        <dbReference type="ARBA" id="ARBA00031529"/>
    </source>
</evidence>
<dbReference type="InterPro" id="IPR036451">
    <property type="entry name" value="CblAdoTrfase-like_sf"/>
</dbReference>
<evidence type="ECO:0000256" key="1">
    <source>
        <dbReference type="ARBA" id="ARBA00005121"/>
    </source>
</evidence>
<dbReference type="GO" id="GO:0008817">
    <property type="term" value="F:corrinoid adenosyltransferase activity"/>
    <property type="evidence" value="ECO:0007669"/>
    <property type="project" value="UniProtKB-UniRule"/>
</dbReference>
<evidence type="ECO:0000256" key="12">
    <source>
        <dbReference type="ARBA" id="ARBA00033354"/>
    </source>
</evidence>
<dbReference type="PANTHER" id="PTHR12213:SF0">
    <property type="entry name" value="CORRINOID ADENOSYLTRANSFERASE MMAB"/>
    <property type="match status" value="1"/>
</dbReference>
<evidence type="ECO:0000313" key="18">
    <source>
        <dbReference type="Proteomes" id="UP000287101"/>
    </source>
</evidence>
<comment type="pathway">
    <text evidence="1 15">Cofactor biosynthesis; adenosylcobalamin biosynthesis; adenosylcobalamin from cob(II)yrinate a,c-diamide: step 2/7.</text>
</comment>
<keyword evidence="6 15" id="KW-0169">Cobalamin biosynthesis</keyword>
<organism evidence="17 18">
    <name type="scientific">Vagococcus fessus</name>
    <dbReference type="NCBI Taxonomy" id="120370"/>
    <lineage>
        <taxon>Bacteria</taxon>
        <taxon>Bacillati</taxon>
        <taxon>Bacillota</taxon>
        <taxon>Bacilli</taxon>
        <taxon>Lactobacillales</taxon>
        <taxon>Enterococcaceae</taxon>
        <taxon>Vagococcus</taxon>
    </lineage>
</organism>
<dbReference type="PANTHER" id="PTHR12213">
    <property type="entry name" value="CORRINOID ADENOSYLTRANSFERASE"/>
    <property type="match status" value="1"/>
</dbReference>
<accession>A0A430AC58</accession>
<dbReference type="GO" id="GO:0009236">
    <property type="term" value="P:cobalamin biosynthetic process"/>
    <property type="evidence" value="ECO:0007669"/>
    <property type="project" value="UniProtKB-UniRule"/>
</dbReference>
<name>A0A430AC58_9ENTE</name>
<dbReference type="UniPathway" id="UPA00148">
    <property type="reaction ID" value="UER00233"/>
</dbReference>
<dbReference type="OrthoDB" id="9778896at2"/>
<sequence>MKIYTKTGDKGQTSIIGGEKVSKASNRVCSYGTVDELNSYLGVIISQMKSSLDVKKDLIEIQQILFDCGTDMATPNASKGYRTKSESAVWLEECIDKYLQSPEPLTEFILPGGDPIASHLHYARTIARRAEREVVATASEEEINEEVLKFLNRLSDYFFAAARLINHREGRPDVSYRRNGKVFYN</sequence>
<dbReference type="EC" id="2.5.1.17" evidence="4 15"/>
<keyword evidence="9 15" id="KW-0067">ATP-binding</keyword>
<dbReference type="InterPro" id="IPR016030">
    <property type="entry name" value="CblAdoTrfase-like"/>
</dbReference>
<evidence type="ECO:0000259" key="16">
    <source>
        <dbReference type="Pfam" id="PF01923"/>
    </source>
</evidence>